<evidence type="ECO:0000259" key="1">
    <source>
        <dbReference type="Pfam" id="PF01551"/>
    </source>
</evidence>
<reference evidence="2 3" key="1">
    <citation type="journal article" date="2015" name="Nature">
        <title>rRNA introns, odd ribosomes, and small enigmatic genomes across a large radiation of phyla.</title>
        <authorList>
            <person name="Brown C.T."/>
            <person name="Hug L.A."/>
            <person name="Thomas B.C."/>
            <person name="Sharon I."/>
            <person name="Castelle C.J."/>
            <person name="Singh A."/>
            <person name="Wilkins M.J."/>
            <person name="Williams K.H."/>
            <person name="Banfield J.F."/>
        </authorList>
    </citation>
    <scope>NUCLEOTIDE SEQUENCE [LARGE SCALE GENOMIC DNA]</scope>
</reference>
<accession>A0A0G0RKX8</accession>
<feature type="domain" description="M23ase beta-sheet core" evidence="1">
    <location>
        <begin position="193"/>
        <end position="294"/>
    </location>
</feature>
<comment type="caution">
    <text evidence="2">The sequence shown here is derived from an EMBL/GenBank/DDBJ whole genome shotgun (WGS) entry which is preliminary data.</text>
</comment>
<sequence length="299" mass="33654">IRSKEEKVNKEKEQLALALKLLYQQGDKTALEIILSYDNFSEYIDQIKYLTDINSGITDSLEELRKNQEQLVQDKLGLEAKREGLSKFYDDLENKQNALSAEQGSKNYLLTQTQSSEKEYQRLLALAKKEQEAAANDIVRMEKAVRERLARMEGNQLEEGSKDSTGMIWPVPQNNITAYFHDPDYPYRNIFEHPAVDIRAKQGTQVQAADYGYVARVKYDGSTSYAYIMIVHDNGLATVYGHISKAYVQENEYVSQGQAIALSGATPGTPGAGPLTTGPHLHFEVRLNGIPVNPLEYLP</sequence>
<dbReference type="InterPro" id="IPR011055">
    <property type="entry name" value="Dup_hybrid_motif"/>
</dbReference>
<dbReference type="PANTHER" id="PTHR21666">
    <property type="entry name" value="PEPTIDASE-RELATED"/>
    <property type="match status" value="1"/>
</dbReference>
<dbReference type="InterPro" id="IPR050570">
    <property type="entry name" value="Cell_wall_metabolism_enzyme"/>
</dbReference>
<dbReference type="CDD" id="cd12797">
    <property type="entry name" value="M23_peptidase"/>
    <property type="match status" value="1"/>
</dbReference>
<dbReference type="EMBL" id="LBWS01000031">
    <property type="protein sequence ID" value="KKR14302.1"/>
    <property type="molecule type" value="Genomic_DNA"/>
</dbReference>
<feature type="non-terminal residue" evidence="2">
    <location>
        <position position="1"/>
    </location>
</feature>
<dbReference type="Gene3D" id="2.70.70.10">
    <property type="entry name" value="Glucose Permease (Domain IIA)"/>
    <property type="match status" value="1"/>
</dbReference>
<dbReference type="SUPFAM" id="SSF51261">
    <property type="entry name" value="Duplicated hybrid motif"/>
    <property type="match status" value="1"/>
</dbReference>
<organism evidence="2 3">
    <name type="scientific">Candidatus Falkowbacteria bacterium GW2011_GWA2_39_24</name>
    <dbReference type="NCBI Taxonomy" id="1618634"/>
    <lineage>
        <taxon>Bacteria</taxon>
        <taxon>Candidatus Falkowiibacteriota</taxon>
    </lineage>
</organism>
<dbReference type="Pfam" id="PF01551">
    <property type="entry name" value="Peptidase_M23"/>
    <property type="match status" value="1"/>
</dbReference>
<proteinExistence type="predicted"/>
<dbReference type="Gene3D" id="6.10.250.3150">
    <property type="match status" value="1"/>
</dbReference>
<dbReference type="PANTHER" id="PTHR21666:SF270">
    <property type="entry name" value="MUREIN HYDROLASE ACTIVATOR ENVC"/>
    <property type="match status" value="1"/>
</dbReference>
<name>A0A0G0RKX8_9BACT</name>
<dbReference type="Proteomes" id="UP000034048">
    <property type="component" value="Unassembled WGS sequence"/>
</dbReference>
<dbReference type="AlphaFoldDB" id="A0A0G0RKX8"/>
<protein>
    <submittedName>
        <fullName evidence="2">Peptidase M23</fullName>
    </submittedName>
</protein>
<gene>
    <name evidence="2" type="ORF">UT42_C0031G0001</name>
</gene>
<dbReference type="GO" id="GO:0004222">
    <property type="term" value="F:metalloendopeptidase activity"/>
    <property type="evidence" value="ECO:0007669"/>
    <property type="project" value="TreeGrafter"/>
</dbReference>
<evidence type="ECO:0000313" key="2">
    <source>
        <dbReference type="EMBL" id="KKR14302.1"/>
    </source>
</evidence>
<evidence type="ECO:0000313" key="3">
    <source>
        <dbReference type="Proteomes" id="UP000034048"/>
    </source>
</evidence>
<dbReference type="InterPro" id="IPR016047">
    <property type="entry name" value="M23ase_b-sheet_dom"/>
</dbReference>